<comment type="caution">
    <text evidence="1">The sequence shown here is derived from an EMBL/GenBank/DDBJ whole genome shotgun (WGS) entry which is preliminary data.</text>
</comment>
<evidence type="ECO:0000313" key="1">
    <source>
        <dbReference type="EMBL" id="CDL08378.1"/>
    </source>
</evidence>
<evidence type="ECO:0000313" key="2">
    <source>
        <dbReference type="Proteomes" id="UP000019183"/>
    </source>
</evidence>
<dbReference type="Proteomes" id="UP000019183">
    <property type="component" value="Unassembled WGS sequence"/>
</dbReference>
<name>W1DG13_KLEPN</name>
<keyword evidence="2" id="KW-1185">Reference proteome</keyword>
<sequence length="292" mass="32966">MRHAHFLFQRQHFLRRFLLFRLEGFQPLVGALRGQIRQMAQRLRALQRLQRLVILNGAGLLHIERLLIVGELAFQLIHFQLGGLSAGFVLFLTIDGFRHHFILLFQTDLQLVEIRFVALDFFLLTQRSLHQVQVIAGGLVIGFQIALRAVMLLQFARHVDVLILLSRQLRTRGEEIAAILQRLIQVNAPLVGVTHIVRRHVVGGFADQVFKQIAVGLGNANGFQRHAVFPQRRFHILERFTHAAVFRQQVVAQRAGNGAGDPAVQRGLNQAVVLATIGGGTQATRHHAQIEH</sequence>
<dbReference type="AlphaFoldDB" id="W1DG13"/>
<reference evidence="1" key="1">
    <citation type="submission" date="2013-10" db="EMBL/GenBank/DDBJ databases">
        <title>Antibiotic resistance diversity of beta-lactamase producers in the General Hospital Vienna.</title>
        <authorList>
            <person name="Barisic I."/>
            <person name="Mitteregger D."/>
            <person name="Hirschl A.M."/>
            <person name="Noehammer C."/>
            <person name="Wiesinger-Mayr H."/>
        </authorList>
    </citation>
    <scope>NUCLEOTIDE SEQUENCE [LARGE SCALE GENOMIC DNA]</scope>
    <source>
        <strain evidence="1">IS43</strain>
    </source>
</reference>
<proteinExistence type="predicted"/>
<protein>
    <submittedName>
        <fullName evidence="1">Uncharacterized protein</fullName>
    </submittedName>
</protein>
<organism evidence="1 2">
    <name type="scientific">Klebsiella pneumoniae IS43</name>
    <dbReference type="NCBI Taxonomy" id="1432552"/>
    <lineage>
        <taxon>Bacteria</taxon>
        <taxon>Pseudomonadati</taxon>
        <taxon>Pseudomonadota</taxon>
        <taxon>Gammaproteobacteria</taxon>
        <taxon>Enterobacterales</taxon>
        <taxon>Enterobacteriaceae</taxon>
        <taxon>Klebsiella/Raoultella group</taxon>
        <taxon>Klebsiella</taxon>
        <taxon>Klebsiella pneumoniae complex</taxon>
    </lineage>
</organism>
<dbReference type="EMBL" id="CBWK010000189">
    <property type="protein sequence ID" value="CDL08378.1"/>
    <property type="molecule type" value="Genomic_DNA"/>
</dbReference>
<accession>W1DG13</accession>